<reference evidence="7 8" key="1">
    <citation type="submission" date="2013-08" db="EMBL/GenBank/DDBJ databases">
        <title>The genome sequence of Skermanella stibiiresistens.</title>
        <authorList>
            <person name="Zhu W."/>
            <person name="Wang G."/>
        </authorList>
    </citation>
    <scope>NUCLEOTIDE SEQUENCE [LARGE SCALE GENOMIC DNA]</scope>
    <source>
        <strain evidence="7 8">SB22</strain>
    </source>
</reference>
<dbReference type="EMBL" id="AVFL01000006">
    <property type="protein sequence ID" value="EWY40708.1"/>
    <property type="molecule type" value="Genomic_DNA"/>
</dbReference>
<evidence type="ECO:0000256" key="5">
    <source>
        <dbReference type="SAM" id="Phobius"/>
    </source>
</evidence>
<dbReference type="PATRIC" id="fig|1385369.3.peg.2002"/>
<evidence type="ECO:0000256" key="2">
    <source>
        <dbReference type="ARBA" id="ARBA00022692"/>
    </source>
</evidence>
<evidence type="ECO:0000259" key="6">
    <source>
        <dbReference type="Pfam" id="PF01794"/>
    </source>
</evidence>
<evidence type="ECO:0000256" key="3">
    <source>
        <dbReference type="ARBA" id="ARBA00022989"/>
    </source>
</evidence>
<keyword evidence="8" id="KW-1185">Reference proteome</keyword>
<evidence type="ECO:0000256" key="4">
    <source>
        <dbReference type="ARBA" id="ARBA00023136"/>
    </source>
</evidence>
<accession>W9HA45</accession>
<organism evidence="7 8">
    <name type="scientific">Skermanella stibiiresistens SB22</name>
    <dbReference type="NCBI Taxonomy" id="1385369"/>
    <lineage>
        <taxon>Bacteria</taxon>
        <taxon>Pseudomonadati</taxon>
        <taxon>Pseudomonadota</taxon>
        <taxon>Alphaproteobacteria</taxon>
        <taxon>Rhodospirillales</taxon>
        <taxon>Azospirillaceae</taxon>
        <taxon>Skermanella</taxon>
    </lineage>
</organism>
<keyword evidence="4 5" id="KW-0472">Membrane</keyword>
<dbReference type="InterPro" id="IPR013130">
    <property type="entry name" value="Fe3_Rdtase_TM_dom"/>
</dbReference>
<feature type="transmembrane region" description="Helical" evidence="5">
    <location>
        <begin position="39"/>
        <end position="65"/>
    </location>
</feature>
<protein>
    <submittedName>
        <fullName evidence="7">Ferric reductase</fullName>
    </submittedName>
</protein>
<feature type="transmembrane region" description="Helical" evidence="5">
    <location>
        <begin position="117"/>
        <end position="135"/>
    </location>
</feature>
<gene>
    <name evidence="7" type="ORF">N825_32800</name>
</gene>
<feature type="domain" description="Ferric oxidoreductase" evidence="6">
    <location>
        <begin position="46"/>
        <end position="160"/>
    </location>
</feature>
<dbReference type="AlphaFoldDB" id="W9HA45"/>
<dbReference type="STRING" id="1385369.N825_32800"/>
<dbReference type="GO" id="GO:0016020">
    <property type="term" value="C:membrane"/>
    <property type="evidence" value="ECO:0007669"/>
    <property type="project" value="UniProtKB-SubCell"/>
</dbReference>
<dbReference type="Proteomes" id="UP000019486">
    <property type="component" value="Unassembled WGS sequence"/>
</dbReference>
<proteinExistence type="predicted"/>
<keyword evidence="3 5" id="KW-1133">Transmembrane helix</keyword>
<name>W9HA45_9PROT</name>
<feature type="transmembrane region" description="Helical" evidence="5">
    <location>
        <begin position="174"/>
        <end position="193"/>
    </location>
</feature>
<evidence type="ECO:0000313" key="7">
    <source>
        <dbReference type="EMBL" id="EWY40708.1"/>
    </source>
</evidence>
<sequence>MTRLPSFRAILIWAALAAALVPPIAVAVTSPLLAWREPVYIVAGFAGVVALALLLLQPLLAAGYLPGLRAGPGRRAHAWIGSGLAAAVGVHVGGLWLTSPPDVIDALLFRSPTPFSAWGVIAMWAVFATALLAALRRRLRLRLRVWRLIHTTLAMVVVLGTVIHALLIEGTMGTMSKAALCALVVVAVAKAIFDTRSLILPARGKA</sequence>
<evidence type="ECO:0000313" key="8">
    <source>
        <dbReference type="Proteomes" id="UP000019486"/>
    </source>
</evidence>
<feature type="transmembrane region" description="Helical" evidence="5">
    <location>
        <begin position="147"/>
        <end position="168"/>
    </location>
</feature>
<keyword evidence="2 5" id="KW-0812">Transmembrane</keyword>
<dbReference type="Pfam" id="PF01794">
    <property type="entry name" value="Ferric_reduct"/>
    <property type="match status" value="1"/>
</dbReference>
<comment type="subcellular location">
    <subcellularLocation>
        <location evidence="1">Membrane</location>
        <topology evidence="1">Multi-pass membrane protein</topology>
    </subcellularLocation>
</comment>
<evidence type="ECO:0000256" key="1">
    <source>
        <dbReference type="ARBA" id="ARBA00004141"/>
    </source>
</evidence>
<comment type="caution">
    <text evidence="7">The sequence shown here is derived from an EMBL/GenBank/DDBJ whole genome shotgun (WGS) entry which is preliminary data.</text>
</comment>
<feature type="transmembrane region" description="Helical" evidence="5">
    <location>
        <begin position="77"/>
        <end position="97"/>
    </location>
</feature>